<evidence type="ECO:0000313" key="1">
    <source>
        <dbReference type="EMBL" id="ERM97519.1"/>
    </source>
</evidence>
<dbReference type="AlphaFoldDB" id="U5D072"/>
<evidence type="ECO:0000313" key="2">
    <source>
        <dbReference type="Proteomes" id="UP000017836"/>
    </source>
</evidence>
<accession>U5D072</accession>
<feature type="non-terminal residue" evidence="1">
    <location>
        <position position="75"/>
    </location>
</feature>
<dbReference type="Proteomes" id="UP000017836">
    <property type="component" value="Unassembled WGS sequence"/>
</dbReference>
<feature type="non-terminal residue" evidence="1">
    <location>
        <position position="1"/>
    </location>
</feature>
<protein>
    <submittedName>
        <fullName evidence="1">Uncharacterized protein</fullName>
    </submittedName>
</protein>
<keyword evidence="2" id="KW-1185">Reference proteome</keyword>
<dbReference type="EMBL" id="KI396268">
    <property type="protein sequence ID" value="ERM97519.1"/>
    <property type="molecule type" value="Genomic_DNA"/>
</dbReference>
<dbReference type="HOGENOM" id="CLU_200128_0_0_1"/>
<name>U5D072_AMBTC</name>
<sequence>YMLGAMDKPGAKRVELLLGQNELKALDDVTFAANKGRKEAMKSTRRTSVTWWQRLRKRGSARCGKKERKAKKKDF</sequence>
<proteinExistence type="predicted"/>
<dbReference type="Gramene" id="ERM97519">
    <property type="protein sequence ID" value="ERM97519"/>
    <property type="gene ID" value="AMTR_s03676p00003310"/>
</dbReference>
<organism evidence="1 2">
    <name type="scientific">Amborella trichopoda</name>
    <dbReference type="NCBI Taxonomy" id="13333"/>
    <lineage>
        <taxon>Eukaryota</taxon>
        <taxon>Viridiplantae</taxon>
        <taxon>Streptophyta</taxon>
        <taxon>Embryophyta</taxon>
        <taxon>Tracheophyta</taxon>
        <taxon>Spermatophyta</taxon>
        <taxon>Magnoliopsida</taxon>
        <taxon>Amborellales</taxon>
        <taxon>Amborellaceae</taxon>
        <taxon>Amborella</taxon>
    </lineage>
</organism>
<gene>
    <name evidence="1" type="ORF">AMTR_s03676p00003310</name>
</gene>
<reference evidence="2" key="1">
    <citation type="journal article" date="2013" name="Science">
        <title>The Amborella genome and the evolution of flowering plants.</title>
        <authorList>
            <consortium name="Amborella Genome Project"/>
        </authorList>
    </citation>
    <scope>NUCLEOTIDE SEQUENCE [LARGE SCALE GENOMIC DNA]</scope>
</reference>